<evidence type="ECO:0000313" key="3">
    <source>
        <dbReference type="Proteomes" id="UP000197138"/>
    </source>
</evidence>
<dbReference type="AlphaFoldDB" id="A0A218WD30"/>
<organism evidence="2 3">
    <name type="scientific">Punica granatum</name>
    <name type="common">Pomegranate</name>
    <dbReference type="NCBI Taxonomy" id="22663"/>
    <lineage>
        <taxon>Eukaryota</taxon>
        <taxon>Viridiplantae</taxon>
        <taxon>Streptophyta</taxon>
        <taxon>Embryophyta</taxon>
        <taxon>Tracheophyta</taxon>
        <taxon>Spermatophyta</taxon>
        <taxon>Magnoliopsida</taxon>
        <taxon>eudicotyledons</taxon>
        <taxon>Gunneridae</taxon>
        <taxon>Pentapetalae</taxon>
        <taxon>rosids</taxon>
        <taxon>malvids</taxon>
        <taxon>Myrtales</taxon>
        <taxon>Lythraceae</taxon>
        <taxon>Punica</taxon>
    </lineage>
</organism>
<protein>
    <submittedName>
        <fullName evidence="2">Uncharacterized protein</fullName>
    </submittedName>
</protein>
<comment type="caution">
    <text evidence="2">The sequence shown here is derived from an EMBL/GenBank/DDBJ whole genome shotgun (WGS) entry which is preliminary data.</text>
</comment>
<sequence length="74" mass="8327">MMNSRGSQEGENRDINEEKGSPMLLSVAMLFSCPQIEPEENEDEGNQQQLELLTGLKPRDHGVGVRIKKVTNSW</sequence>
<feature type="compositionally biased region" description="Basic and acidic residues" evidence="1">
    <location>
        <begin position="8"/>
        <end position="20"/>
    </location>
</feature>
<feature type="region of interest" description="Disordered" evidence="1">
    <location>
        <begin position="1"/>
        <end position="21"/>
    </location>
</feature>
<evidence type="ECO:0000313" key="2">
    <source>
        <dbReference type="EMBL" id="OWM70240.1"/>
    </source>
</evidence>
<dbReference type="EMBL" id="MTKT01004810">
    <property type="protein sequence ID" value="OWM70240.1"/>
    <property type="molecule type" value="Genomic_DNA"/>
</dbReference>
<reference evidence="3" key="1">
    <citation type="journal article" date="2017" name="Plant J.">
        <title>The pomegranate (Punica granatum L.) genome and the genomics of punicalagin biosynthesis.</title>
        <authorList>
            <person name="Qin G."/>
            <person name="Xu C."/>
            <person name="Ming R."/>
            <person name="Tang H."/>
            <person name="Guyot R."/>
            <person name="Kramer E.M."/>
            <person name="Hu Y."/>
            <person name="Yi X."/>
            <person name="Qi Y."/>
            <person name="Xu X."/>
            <person name="Gao Z."/>
            <person name="Pan H."/>
            <person name="Jian J."/>
            <person name="Tian Y."/>
            <person name="Yue Z."/>
            <person name="Xu Y."/>
        </authorList>
    </citation>
    <scope>NUCLEOTIDE SEQUENCE [LARGE SCALE GENOMIC DNA]</scope>
    <source>
        <strain evidence="3">cv. Dabenzi</strain>
    </source>
</reference>
<dbReference type="Proteomes" id="UP000197138">
    <property type="component" value="Unassembled WGS sequence"/>
</dbReference>
<gene>
    <name evidence="2" type="ORF">CDL15_Pgr026090</name>
</gene>
<evidence type="ECO:0000256" key="1">
    <source>
        <dbReference type="SAM" id="MobiDB-lite"/>
    </source>
</evidence>
<proteinExistence type="predicted"/>
<accession>A0A218WD30</accession>
<name>A0A218WD30_PUNGR</name>
<dbReference type="PROSITE" id="PS51257">
    <property type="entry name" value="PROKAR_LIPOPROTEIN"/>
    <property type="match status" value="1"/>
</dbReference>